<evidence type="ECO:0000313" key="5">
    <source>
        <dbReference type="Proteomes" id="UP001364617"/>
    </source>
</evidence>
<protein>
    <recommendedName>
        <fullName evidence="6">Extracellular matrix protein 1</fullName>
    </recommendedName>
</protein>
<organism evidence="4 5">
    <name type="scientific">Phoxinus phoxinus</name>
    <name type="common">Eurasian minnow</name>
    <dbReference type="NCBI Taxonomy" id="58324"/>
    <lineage>
        <taxon>Eukaryota</taxon>
        <taxon>Metazoa</taxon>
        <taxon>Chordata</taxon>
        <taxon>Craniata</taxon>
        <taxon>Vertebrata</taxon>
        <taxon>Euteleostomi</taxon>
        <taxon>Actinopterygii</taxon>
        <taxon>Neopterygii</taxon>
        <taxon>Teleostei</taxon>
        <taxon>Ostariophysi</taxon>
        <taxon>Cypriniformes</taxon>
        <taxon>Leuciscidae</taxon>
        <taxon>Phoxininae</taxon>
        <taxon>Phoxinus</taxon>
    </lineage>
</organism>
<dbReference type="EMBL" id="JAYKXH010000017">
    <property type="protein sequence ID" value="KAK7139251.1"/>
    <property type="molecule type" value="Genomic_DNA"/>
</dbReference>
<keyword evidence="2" id="KW-0964">Secreted</keyword>
<dbReference type="Proteomes" id="UP001364617">
    <property type="component" value="Unassembled WGS sequence"/>
</dbReference>
<dbReference type="Gene3D" id="1.10.246.10">
    <property type="match status" value="1"/>
</dbReference>
<comment type="caution">
    <text evidence="4">The sequence shown here is derived from an EMBL/GenBank/DDBJ whole genome shotgun (WGS) entry which is preliminary data.</text>
</comment>
<dbReference type="GO" id="GO:0030500">
    <property type="term" value="P:regulation of bone mineralization"/>
    <property type="evidence" value="ECO:0007669"/>
    <property type="project" value="TreeGrafter"/>
</dbReference>
<evidence type="ECO:0000313" key="4">
    <source>
        <dbReference type="EMBL" id="KAK7139251.1"/>
    </source>
</evidence>
<name>A0AAN9CJG1_9TELE</name>
<dbReference type="PANTHER" id="PTHR16776">
    <property type="entry name" value="EXTRACELLULAR MATRIX PROTEIN 1"/>
    <property type="match status" value="1"/>
</dbReference>
<proteinExistence type="predicted"/>
<keyword evidence="3" id="KW-0677">Repeat</keyword>
<dbReference type="InterPro" id="IPR020858">
    <property type="entry name" value="Serum_albumin-like"/>
</dbReference>
<accession>A0AAN9CJG1</accession>
<dbReference type="PANTHER" id="PTHR16776:SF3">
    <property type="entry name" value="EXTRACELLULAR MATRIX PROTEIN 1"/>
    <property type="match status" value="1"/>
</dbReference>
<evidence type="ECO:0008006" key="6">
    <source>
        <dbReference type="Google" id="ProtNLM"/>
    </source>
</evidence>
<gene>
    <name evidence="4" type="ORF">R3I93_016398</name>
</gene>
<reference evidence="4 5" key="1">
    <citation type="submission" date="2024-02" db="EMBL/GenBank/DDBJ databases">
        <title>Chromosome-level genome assembly of the Eurasian Minnow (Phoxinus phoxinus).</title>
        <authorList>
            <person name="Oriowo T.O."/>
            <person name="Martin S."/>
            <person name="Stange M."/>
            <person name="Chrysostomakis Y."/>
            <person name="Brown T."/>
            <person name="Winkler S."/>
            <person name="Kukowka S."/>
            <person name="Myers E.W."/>
            <person name="Bohne A."/>
        </authorList>
    </citation>
    <scope>NUCLEOTIDE SEQUENCE [LARGE SCALE GENOMIC DNA]</scope>
    <source>
        <strain evidence="4">ZFMK-TIS-60720</strain>
        <tissue evidence="4">Whole Organism</tissue>
    </source>
</reference>
<sequence>MHLEPYFPPAKPSLENLNAICLHGNGRPRFPASSISSSHYGYFHRAGTAVNRVEVWFSECCQKGVTYGCQQIVCCAKQAWETALSLFCFEEYSAMTSAHECCEKQGEERWNCFERQAPNPTFQPLSGYRAPIVPLDMIFTWDPNTC</sequence>
<dbReference type="Pfam" id="PF05782">
    <property type="entry name" value="ECM1"/>
    <property type="match status" value="1"/>
</dbReference>
<dbReference type="GO" id="GO:0005615">
    <property type="term" value="C:extracellular space"/>
    <property type="evidence" value="ECO:0007669"/>
    <property type="project" value="InterPro"/>
</dbReference>
<evidence type="ECO:0000256" key="2">
    <source>
        <dbReference type="ARBA" id="ARBA00022525"/>
    </source>
</evidence>
<dbReference type="SUPFAM" id="SSF48552">
    <property type="entry name" value="Serum albumin-like"/>
    <property type="match status" value="1"/>
</dbReference>
<evidence type="ECO:0000256" key="1">
    <source>
        <dbReference type="ARBA" id="ARBA00004613"/>
    </source>
</evidence>
<dbReference type="GO" id="GO:0007165">
    <property type="term" value="P:signal transduction"/>
    <property type="evidence" value="ECO:0007669"/>
    <property type="project" value="InterPro"/>
</dbReference>
<keyword evidence="5" id="KW-1185">Reference proteome</keyword>
<comment type="subcellular location">
    <subcellularLocation>
        <location evidence="1">Secreted</location>
    </subcellularLocation>
</comment>
<dbReference type="InterPro" id="IPR008605">
    <property type="entry name" value="ECM1"/>
</dbReference>
<evidence type="ECO:0000256" key="3">
    <source>
        <dbReference type="ARBA" id="ARBA00022737"/>
    </source>
</evidence>
<dbReference type="AlphaFoldDB" id="A0AAN9CJG1"/>